<reference evidence="2 3" key="1">
    <citation type="submission" date="2024-11" db="EMBL/GenBank/DDBJ databases">
        <title>Adaptive evolution of stress response genes in parasites aligns with host niche diversity.</title>
        <authorList>
            <person name="Hahn C."/>
            <person name="Resl P."/>
        </authorList>
    </citation>
    <scope>NUCLEOTIDE SEQUENCE [LARGE SCALE GENOMIC DNA]</scope>
    <source>
        <strain evidence="2">EGGRZ-B1_66</strain>
        <tissue evidence="2">Body</tissue>
    </source>
</reference>
<gene>
    <name evidence="2" type="ORF">Ciccas_001301</name>
</gene>
<dbReference type="AlphaFoldDB" id="A0ABD2QKY9"/>
<organism evidence="2 3">
    <name type="scientific">Cichlidogyrus casuarinus</name>
    <dbReference type="NCBI Taxonomy" id="1844966"/>
    <lineage>
        <taxon>Eukaryota</taxon>
        <taxon>Metazoa</taxon>
        <taxon>Spiralia</taxon>
        <taxon>Lophotrochozoa</taxon>
        <taxon>Platyhelminthes</taxon>
        <taxon>Monogenea</taxon>
        <taxon>Monopisthocotylea</taxon>
        <taxon>Dactylogyridea</taxon>
        <taxon>Ancyrocephalidae</taxon>
        <taxon>Cichlidogyrus</taxon>
    </lineage>
</organism>
<evidence type="ECO:0000313" key="2">
    <source>
        <dbReference type="EMBL" id="KAL3320022.1"/>
    </source>
</evidence>
<keyword evidence="3" id="KW-1185">Reference proteome</keyword>
<evidence type="ECO:0000313" key="3">
    <source>
        <dbReference type="Proteomes" id="UP001626550"/>
    </source>
</evidence>
<accession>A0ABD2QKY9</accession>
<proteinExistence type="predicted"/>
<protein>
    <recommendedName>
        <fullName evidence="1">MULE transposase domain-containing protein</fullName>
    </recommendedName>
</protein>
<dbReference type="InterPro" id="IPR018289">
    <property type="entry name" value="MULE_transposase_dom"/>
</dbReference>
<dbReference type="Pfam" id="PF10551">
    <property type="entry name" value="MULE"/>
    <property type="match status" value="1"/>
</dbReference>
<name>A0ABD2QKY9_9PLAT</name>
<dbReference type="EMBL" id="JBJKFK010000082">
    <property type="protein sequence ID" value="KAL3320022.1"/>
    <property type="molecule type" value="Genomic_DNA"/>
</dbReference>
<dbReference type="Proteomes" id="UP001626550">
    <property type="component" value="Unassembled WGS sequence"/>
</dbReference>
<feature type="domain" description="MULE transposase" evidence="1">
    <location>
        <begin position="108"/>
        <end position="176"/>
    </location>
</feature>
<comment type="caution">
    <text evidence="2">The sequence shown here is derived from an EMBL/GenBank/DDBJ whole genome shotgun (WGS) entry which is preliminary data.</text>
</comment>
<evidence type="ECO:0000259" key="1">
    <source>
        <dbReference type="Pfam" id="PF10551"/>
    </source>
</evidence>
<sequence>MFLSCLSRGLSTIEVHNEILRERDYFEMSDLDNPVKNPSFNVVKYRSRKYRAINSYSQVDAQKVASDFGAFTKEMMAISTHTCREVLFLDTTNFLVDGTKLSTIVMKIPTGVFPLAMLLHKRETIATFSLFLEKFKMFYSVDWPIIWVTDHSQALLSSTKAIFPESKNWICTWHSNRTIKRNLRKSSTNEKETERLATLALSSTDVNVAQDAIKQLEDLHRIHQDDKGLATIVNRLHRWSQEILLCYRDMTRYGDRATNNRYFYPIA</sequence>